<organism evidence="1 2">
    <name type="scientific">Aspergillus lentulus</name>
    <dbReference type="NCBI Taxonomy" id="293939"/>
    <lineage>
        <taxon>Eukaryota</taxon>
        <taxon>Fungi</taxon>
        <taxon>Dikarya</taxon>
        <taxon>Ascomycota</taxon>
        <taxon>Pezizomycotina</taxon>
        <taxon>Eurotiomycetes</taxon>
        <taxon>Eurotiomycetidae</taxon>
        <taxon>Eurotiales</taxon>
        <taxon>Aspergillaceae</taxon>
        <taxon>Aspergillus</taxon>
        <taxon>Aspergillus subgen. Fumigati</taxon>
    </lineage>
</organism>
<comment type="caution">
    <text evidence="1">The sequence shown here is derived from an EMBL/GenBank/DDBJ whole genome shotgun (WGS) entry which is preliminary data.</text>
</comment>
<name>A0AAN5YJY7_ASPLE</name>
<proteinExistence type="predicted"/>
<accession>A0AAN5YJY7</accession>
<dbReference type="EMBL" id="JAAAPU010000118">
    <property type="protein sequence ID" value="KAF4202040.1"/>
    <property type="molecule type" value="Genomic_DNA"/>
</dbReference>
<evidence type="ECO:0000313" key="2">
    <source>
        <dbReference type="Proteomes" id="UP000649114"/>
    </source>
</evidence>
<dbReference type="Proteomes" id="UP000649114">
    <property type="component" value="Unassembled WGS sequence"/>
</dbReference>
<reference evidence="1" key="1">
    <citation type="journal article" date="2020" name="bioRxiv">
        <title>Genomic and phenotypic heterogeneity of clinical isolates of the human pathogens Aspergillus fumigatus, Aspergillus lentulus and Aspergillus fumigatiaffinis.</title>
        <authorList>
            <person name="dos Santos R.A.C."/>
            <person name="Steenwyk J.L."/>
            <person name="Rivero-Menendez O."/>
            <person name="Mead M.E."/>
            <person name="Silva L.P."/>
            <person name="Bastos R.W."/>
            <person name="Alastruey-Izquierdo A."/>
            <person name="Goldman G.H."/>
            <person name="Rokas A."/>
        </authorList>
    </citation>
    <scope>NUCLEOTIDE SEQUENCE</scope>
    <source>
        <strain evidence="1">CNM-CM8927</strain>
    </source>
</reference>
<dbReference type="AlphaFoldDB" id="A0AAN5YJY7"/>
<reference evidence="1" key="2">
    <citation type="submission" date="2020-04" db="EMBL/GenBank/DDBJ databases">
        <authorList>
            <person name="Santos R.A.C."/>
            <person name="Steenwyk J.L."/>
            <person name="Rivero-Menendez O."/>
            <person name="Mead M.E."/>
            <person name="Silva L.P."/>
            <person name="Bastos R.W."/>
            <person name="Alastruey-Izquierdo A."/>
            <person name="Goldman G.H."/>
            <person name="Rokas A."/>
        </authorList>
    </citation>
    <scope>NUCLEOTIDE SEQUENCE</scope>
    <source>
        <strain evidence="1">CNM-CM8927</strain>
    </source>
</reference>
<gene>
    <name evidence="1" type="ORF">CNMCM8927_000697</name>
</gene>
<protein>
    <submittedName>
        <fullName evidence="1">Uncharacterized protein</fullName>
    </submittedName>
</protein>
<evidence type="ECO:0000313" key="1">
    <source>
        <dbReference type="EMBL" id="KAF4202040.1"/>
    </source>
</evidence>
<sequence>MAFYITIELYHILDSILSDIYRAWRGRSSPGSRRHPTKHGGLDIIIELEEKLCDETSSTLDTYTFVSFSTDHPDPTLLRITHPRTQADHRPSSSSNSSTIYTSILSKCAAACVRTAIALVSFVNETYQTSATDPWWYNGFCNTFSS</sequence>